<evidence type="ECO:0000313" key="3">
    <source>
        <dbReference type="Proteomes" id="UP001595715"/>
    </source>
</evidence>
<feature type="region of interest" description="Disordered" evidence="1">
    <location>
        <begin position="98"/>
        <end position="120"/>
    </location>
</feature>
<accession>A0ABV8K9J9</accession>
<evidence type="ECO:0000313" key="2">
    <source>
        <dbReference type="EMBL" id="MFC4102699.1"/>
    </source>
</evidence>
<protein>
    <submittedName>
        <fullName evidence="2">Uncharacterized protein</fullName>
    </submittedName>
</protein>
<gene>
    <name evidence="2" type="ORF">ACFOZ8_24050</name>
</gene>
<name>A0ABV8K9J9_9BACL</name>
<dbReference type="EMBL" id="JBHSAM010000034">
    <property type="protein sequence ID" value="MFC4102699.1"/>
    <property type="molecule type" value="Genomic_DNA"/>
</dbReference>
<keyword evidence="3" id="KW-1185">Reference proteome</keyword>
<dbReference type="Proteomes" id="UP001595715">
    <property type="component" value="Unassembled WGS sequence"/>
</dbReference>
<proteinExistence type="predicted"/>
<comment type="caution">
    <text evidence="2">The sequence shown here is derived from an EMBL/GenBank/DDBJ whole genome shotgun (WGS) entry which is preliminary data.</text>
</comment>
<evidence type="ECO:0000256" key="1">
    <source>
        <dbReference type="SAM" id="MobiDB-lite"/>
    </source>
</evidence>
<reference evidence="3" key="1">
    <citation type="journal article" date="2019" name="Int. J. Syst. Evol. Microbiol.">
        <title>The Global Catalogue of Microorganisms (GCM) 10K type strain sequencing project: providing services to taxonomists for standard genome sequencing and annotation.</title>
        <authorList>
            <consortium name="The Broad Institute Genomics Platform"/>
            <consortium name="The Broad Institute Genome Sequencing Center for Infectious Disease"/>
            <person name="Wu L."/>
            <person name="Ma J."/>
        </authorList>
    </citation>
    <scope>NUCLEOTIDE SEQUENCE [LARGE SCALE GENOMIC DNA]</scope>
    <source>
        <strain evidence="3">IBRC-M 10987</strain>
    </source>
</reference>
<sequence length="120" mass="13631">MRQLTLRFWVMLLITVAILLASAGTFISGFTISNKVLKRQVQYDYSENIARTVNVLLRTMQQDLRTSAFNITRYIDNPKKIEGIPTGSIILVPHQLKHSQDDKMHGVSGNVKQKGSDPFR</sequence>
<organism evidence="2 3">
    <name type="scientific">Paenibacillus xanthanilyticus</name>
    <dbReference type="NCBI Taxonomy" id="1783531"/>
    <lineage>
        <taxon>Bacteria</taxon>
        <taxon>Bacillati</taxon>
        <taxon>Bacillota</taxon>
        <taxon>Bacilli</taxon>
        <taxon>Bacillales</taxon>
        <taxon>Paenibacillaceae</taxon>
        <taxon>Paenibacillus</taxon>
    </lineage>
</organism>
<dbReference type="RefSeq" id="WP_377721316.1">
    <property type="nucleotide sequence ID" value="NZ_JBHSAM010000034.1"/>
</dbReference>